<evidence type="ECO:0000313" key="5">
    <source>
        <dbReference type="Proteomes" id="UP001589836"/>
    </source>
</evidence>
<dbReference type="Pfam" id="PF07963">
    <property type="entry name" value="N_methyl"/>
    <property type="match status" value="1"/>
</dbReference>
<comment type="subcellular location">
    <subcellularLocation>
        <location evidence="1">Cell surface</location>
    </subcellularLocation>
</comment>
<accession>A0ABV6LJ85</accession>
<keyword evidence="2" id="KW-0178">Competence</keyword>
<protein>
    <submittedName>
        <fullName evidence="4">PilW family protein</fullName>
    </submittedName>
</protein>
<dbReference type="PROSITE" id="PS00409">
    <property type="entry name" value="PROKAR_NTER_METHYL"/>
    <property type="match status" value="1"/>
</dbReference>
<dbReference type="InterPro" id="IPR012902">
    <property type="entry name" value="N_methyl_site"/>
</dbReference>
<evidence type="ECO:0000256" key="2">
    <source>
        <dbReference type="ARBA" id="ARBA00023287"/>
    </source>
</evidence>
<evidence type="ECO:0000256" key="3">
    <source>
        <dbReference type="SAM" id="Phobius"/>
    </source>
</evidence>
<proteinExistence type="predicted"/>
<keyword evidence="3" id="KW-1133">Transmembrane helix</keyword>
<keyword evidence="5" id="KW-1185">Reference proteome</keyword>
<dbReference type="Proteomes" id="UP001589836">
    <property type="component" value="Unassembled WGS sequence"/>
</dbReference>
<dbReference type="EMBL" id="JBHLTP010000003">
    <property type="protein sequence ID" value="MFC0522446.1"/>
    <property type="molecule type" value="Genomic_DNA"/>
</dbReference>
<keyword evidence="3" id="KW-0812">Transmembrane</keyword>
<sequence length="212" mass="23404">MEEKRHRLPVMSWTSVFDKRFRNQKGITLVELLAALAISTLFMGIIGTTLFIGLHTYQQANGKNDLQNEADYIVTSIIREIYEFSPDYIENTTNGIIARKYQDVAISDNGVLRSSKGEAPTESLVITVKEVDSSNQYQITIAHAGSSTNKVLQGEGAVRISRDENGTEPSISAQFSSKESSDTYQETGIITVNLFLSTESLEPMAMASSFGF</sequence>
<organism evidence="4 5">
    <name type="scientific">Pontibacillus salicampi</name>
    <dbReference type="NCBI Taxonomy" id="1449801"/>
    <lineage>
        <taxon>Bacteria</taxon>
        <taxon>Bacillati</taxon>
        <taxon>Bacillota</taxon>
        <taxon>Bacilli</taxon>
        <taxon>Bacillales</taxon>
        <taxon>Bacillaceae</taxon>
        <taxon>Pontibacillus</taxon>
    </lineage>
</organism>
<keyword evidence="3" id="KW-0472">Membrane</keyword>
<evidence type="ECO:0000256" key="1">
    <source>
        <dbReference type="ARBA" id="ARBA00004241"/>
    </source>
</evidence>
<reference evidence="4 5" key="1">
    <citation type="submission" date="2024-09" db="EMBL/GenBank/DDBJ databases">
        <authorList>
            <person name="Sun Q."/>
            <person name="Mori K."/>
        </authorList>
    </citation>
    <scope>NUCLEOTIDE SEQUENCE [LARGE SCALE GENOMIC DNA]</scope>
    <source>
        <strain evidence="4 5">NCAIM B.02529</strain>
    </source>
</reference>
<evidence type="ECO:0000313" key="4">
    <source>
        <dbReference type="EMBL" id="MFC0522446.1"/>
    </source>
</evidence>
<name>A0ABV6LJ85_9BACI</name>
<gene>
    <name evidence="4" type="ORF">ACFFGV_02430</name>
</gene>
<comment type="caution">
    <text evidence="4">The sequence shown here is derived from an EMBL/GenBank/DDBJ whole genome shotgun (WGS) entry which is preliminary data.</text>
</comment>
<feature type="transmembrane region" description="Helical" evidence="3">
    <location>
        <begin position="29"/>
        <end position="54"/>
    </location>
</feature>